<gene>
    <name evidence="2" type="ORF">C8D89_114140</name>
</gene>
<dbReference type="Gene3D" id="3.40.50.80">
    <property type="entry name" value="Nucleotide-binding domain of ferredoxin-NADP reductase (FNR) module"/>
    <property type="match status" value="1"/>
</dbReference>
<dbReference type="Pfam" id="PF04954">
    <property type="entry name" value="SIP"/>
    <property type="match status" value="1"/>
</dbReference>
<dbReference type="PROSITE" id="PS51384">
    <property type="entry name" value="FAD_FR"/>
    <property type="match status" value="1"/>
</dbReference>
<dbReference type="SUPFAM" id="SSF63380">
    <property type="entry name" value="Riboflavin synthase domain-like"/>
    <property type="match status" value="1"/>
</dbReference>
<dbReference type="Gene3D" id="2.40.30.10">
    <property type="entry name" value="Translation factors"/>
    <property type="match status" value="1"/>
</dbReference>
<dbReference type="AlphaFoldDB" id="A0A2U1F119"/>
<dbReference type="GO" id="GO:0016491">
    <property type="term" value="F:oxidoreductase activity"/>
    <property type="evidence" value="ECO:0007669"/>
    <property type="project" value="InterPro"/>
</dbReference>
<dbReference type="InterPro" id="IPR039261">
    <property type="entry name" value="FNR_nucleotide-bd"/>
</dbReference>
<evidence type="ECO:0000259" key="1">
    <source>
        <dbReference type="PROSITE" id="PS51384"/>
    </source>
</evidence>
<dbReference type="InterPro" id="IPR013113">
    <property type="entry name" value="SIP_FAD-bd"/>
</dbReference>
<name>A0A2U1F119_9PSEU</name>
<proteinExistence type="predicted"/>
<dbReference type="InterPro" id="IPR017938">
    <property type="entry name" value="Riboflavin_synthase-like_b-brl"/>
</dbReference>
<dbReference type="Proteomes" id="UP000245639">
    <property type="component" value="Unassembled WGS sequence"/>
</dbReference>
<dbReference type="PANTHER" id="PTHR30157:SF0">
    <property type="entry name" value="NADPH-DEPENDENT FERRIC-CHELATE REDUCTASE"/>
    <property type="match status" value="1"/>
</dbReference>
<evidence type="ECO:0000313" key="2">
    <source>
        <dbReference type="EMBL" id="PVZ05884.1"/>
    </source>
</evidence>
<dbReference type="InterPro" id="IPR007037">
    <property type="entry name" value="SIP_rossman_dom"/>
</dbReference>
<feature type="domain" description="FAD-binding FR-type" evidence="1">
    <location>
        <begin position="5"/>
        <end position="128"/>
    </location>
</feature>
<comment type="caution">
    <text evidence="2">The sequence shown here is derived from an EMBL/GenBank/DDBJ whole genome shotgun (WGS) entry which is preliminary data.</text>
</comment>
<keyword evidence="3" id="KW-1185">Reference proteome</keyword>
<accession>A0A2U1F119</accession>
<dbReference type="Pfam" id="PF08021">
    <property type="entry name" value="FAD_binding_9"/>
    <property type="match status" value="1"/>
</dbReference>
<reference evidence="2 3" key="1">
    <citation type="submission" date="2018-04" db="EMBL/GenBank/DDBJ databases">
        <title>Genomic Encyclopedia of Type Strains, Phase IV (KMG-IV): sequencing the most valuable type-strain genomes for metagenomic binning, comparative biology and taxonomic classification.</title>
        <authorList>
            <person name="Goeker M."/>
        </authorList>
    </citation>
    <scope>NUCLEOTIDE SEQUENCE [LARGE SCALE GENOMIC DNA]</scope>
    <source>
        <strain evidence="2 3">DSM 45771</strain>
    </source>
</reference>
<protein>
    <submittedName>
        <fullName evidence="2">NADPH-dependent ferric siderophore reductase</fullName>
    </submittedName>
</protein>
<dbReference type="InterPro" id="IPR017927">
    <property type="entry name" value="FAD-bd_FR_type"/>
</dbReference>
<dbReference type="EMBL" id="QEKW01000014">
    <property type="protein sequence ID" value="PVZ05884.1"/>
    <property type="molecule type" value="Genomic_DNA"/>
</dbReference>
<dbReference type="CDD" id="cd06193">
    <property type="entry name" value="siderophore_interacting"/>
    <property type="match status" value="1"/>
</dbReference>
<dbReference type="InterPro" id="IPR039374">
    <property type="entry name" value="SIP_fam"/>
</dbReference>
<dbReference type="PANTHER" id="PTHR30157">
    <property type="entry name" value="FERRIC REDUCTASE, NADPH-DEPENDENT"/>
    <property type="match status" value="1"/>
</dbReference>
<sequence>MARMAVLPLLEVVATERLTPRMQRVTVGGEPLRALEDVAPAAHVRLLFAEPGAPVVLPTPGSSGLTWRPGATRPYARSMTVRALDRAAGALTIDIALHGDSAAGRWATAARPGDPAGVVGPGGGWTPPEDTREVLLAGDETALPAIAGLLEALPRHAPVHAVVEVEDARDEQDLARPVQWVHRAHGGALVDAVRDRPVVPGTAAWVAGEGHAVKAIREHLRVHRGLGRSHCHAIRYWTRGRSHEDSDATFGAARAEAARRGITLVTTQDVHEMSYELMTGGFPIPVGPPST</sequence>
<organism evidence="2 3">
    <name type="scientific">Actinomycetospora cinnamomea</name>
    <dbReference type="NCBI Taxonomy" id="663609"/>
    <lineage>
        <taxon>Bacteria</taxon>
        <taxon>Bacillati</taxon>
        <taxon>Actinomycetota</taxon>
        <taxon>Actinomycetes</taxon>
        <taxon>Pseudonocardiales</taxon>
        <taxon>Pseudonocardiaceae</taxon>
        <taxon>Actinomycetospora</taxon>
    </lineage>
</organism>
<evidence type="ECO:0000313" key="3">
    <source>
        <dbReference type="Proteomes" id="UP000245639"/>
    </source>
</evidence>